<keyword evidence="3" id="KW-0560">Oxidoreductase</keyword>
<dbReference type="EMBL" id="CP007490">
    <property type="protein sequence ID" value="AIC47848.1"/>
    <property type="molecule type" value="Genomic_DNA"/>
</dbReference>
<dbReference type="RefSeq" id="WP_038502899.1">
    <property type="nucleotide sequence ID" value="NZ_CP007490.1"/>
</dbReference>
<gene>
    <name evidence="9" type="ORF">Rhola_00010520</name>
</gene>
<evidence type="ECO:0000256" key="6">
    <source>
        <dbReference type="SAM" id="MobiDB-lite"/>
    </source>
</evidence>
<organism evidence="9 10">
    <name type="scientific">Rhodoluna lacicola</name>
    <dbReference type="NCBI Taxonomy" id="529884"/>
    <lineage>
        <taxon>Bacteria</taxon>
        <taxon>Bacillati</taxon>
        <taxon>Actinomycetota</taxon>
        <taxon>Actinomycetes</taxon>
        <taxon>Micrococcales</taxon>
        <taxon>Microbacteriaceae</taxon>
        <taxon>Luna cluster</taxon>
        <taxon>Luna-1 subcluster</taxon>
        <taxon>Rhodoluna</taxon>
    </lineage>
</organism>
<dbReference type="HOGENOM" id="CLU_000288_47_3_11"/>
<dbReference type="Pfam" id="PF13462">
    <property type="entry name" value="Thioredoxin_4"/>
    <property type="match status" value="1"/>
</dbReference>
<dbReference type="CDD" id="cd02972">
    <property type="entry name" value="DsbA_family"/>
    <property type="match status" value="1"/>
</dbReference>
<evidence type="ECO:0000256" key="1">
    <source>
        <dbReference type="ARBA" id="ARBA00005791"/>
    </source>
</evidence>
<dbReference type="PANTHER" id="PTHR13887">
    <property type="entry name" value="GLUTATHIONE S-TRANSFERASE KAPPA"/>
    <property type="match status" value="1"/>
</dbReference>
<dbReference type="InterPro" id="IPR012336">
    <property type="entry name" value="Thioredoxin-like_fold"/>
</dbReference>
<evidence type="ECO:0000256" key="7">
    <source>
        <dbReference type="SAM" id="Phobius"/>
    </source>
</evidence>
<evidence type="ECO:0000313" key="10">
    <source>
        <dbReference type="Proteomes" id="UP000067708"/>
    </source>
</evidence>
<keyword evidence="7" id="KW-1133">Transmembrane helix</keyword>
<dbReference type="Proteomes" id="UP000067708">
    <property type="component" value="Chromosome"/>
</dbReference>
<evidence type="ECO:0000256" key="2">
    <source>
        <dbReference type="ARBA" id="ARBA00022729"/>
    </source>
</evidence>
<keyword evidence="7" id="KW-0472">Membrane</keyword>
<evidence type="ECO:0000259" key="8">
    <source>
        <dbReference type="Pfam" id="PF13462"/>
    </source>
</evidence>
<dbReference type="Gene3D" id="3.40.30.10">
    <property type="entry name" value="Glutaredoxin"/>
    <property type="match status" value="1"/>
</dbReference>
<feature type="region of interest" description="Disordered" evidence="6">
    <location>
        <begin position="1"/>
        <end position="27"/>
    </location>
</feature>
<evidence type="ECO:0000256" key="5">
    <source>
        <dbReference type="ARBA" id="ARBA00023284"/>
    </source>
</evidence>
<reference evidence="9 10" key="1">
    <citation type="journal article" date="2014" name="Int. J. Syst. Evol. Microbiol.">
        <title>Rhodoluna lacicola gen. nov., sp. nov., a planktonic freshwater bacterium with stream-lined genome.</title>
        <authorList>
            <person name="Hahn M."/>
            <person name="Schmidt J."/>
            <person name="Taipale S.J."/>
            <person name="Doolittle W.F."/>
            <person name="Koll U."/>
        </authorList>
    </citation>
    <scope>NUCLEOTIDE SEQUENCE [LARGE SCALE GENOMIC DNA]</scope>
    <source>
        <strain evidence="9 10">MWH-Ta8</strain>
    </source>
</reference>
<evidence type="ECO:0000256" key="3">
    <source>
        <dbReference type="ARBA" id="ARBA00023002"/>
    </source>
</evidence>
<dbReference type="SUPFAM" id="SSF52833">
    <property type="entry name" value="Thioredoxin-like"/>
    <property type="match status" value="1"/>
</dbReference>
<proteinExistence type="inferred from homology"/>
<keyword evidence="2" id="KW-0732">Signal</keyword>
<dbReference type="eggNOG" id="COG1651">
    <property type="taxonomic scope" value="Bacteria"/>
</dbReference>
<sequence>MTREKQTRSEQREAARAKAKELREQHKKGEQRKRLALQFGVGGALVAVMALVAFALISGANKEVVVPKNMMFNDGIKIGTNLEAFTADYTPAPGKAGANVPNIQIYLDYQCPVCQAFELPNASQIESWVKSGTATVEIHPISFLDGRGSPNEYSSRAANAAICVAENSPNSFFKFSGLLFKKQPVEGTAGPDNNALFETAKEAGVLNEAEIKDCIDEKRYGTWISDITTKALNENVPGTQYKLEGTPFVMINNQVFKTEVNSDFFSPARFAQFLQSYVVN</sequence>
<keyword evidence="9" id="KW-0413">Isomerase</keyword>
<dbReference type="OrthoDB" id="117402at2"/>
<evidence type="ECO:0000313" key="9">
    <source>
        <dbReference type="EMBL" id="AIC47848.1"/>
    </source>
</evidence>
<keyword evidence="10" id="KW-1185">Reference proteome</keyword>
<keyword evidence="7" id="KW-0812">Transmembrane</keyword>
<keyword evidence="4" id="KW-1015">Disulfide bond</keyword>
<keyword evidence="5" id="KW-0676">Redox-active center</keyword>
<dbReference type="KEGG" id="rla:Rhola_00010520"/>
<evidence type="ECO:0000256" key="4">
    <source>
        <dbReference type="ARBA" id="ARBA00023157"/>
    </source>
</evidence>
<dbReference type="AlphaFoldDB" id="A0A060JMN6"/>
<dbReference type="InterPro" id="IPR036249">
    <property type="entry name" value="Thioredoxin-like_sf"/>
</dbReference>
<name>A0A060JMN6_9MICO</name>
<protein>
    <submittedName>
        <fullName evidence="9">Protein-disulfide isomerase</fullName>
    </submittedName>
</protein>
<comment type="similarity">
    <text evidence="1">Belongs to the thioredoxin family. DsbA subfamily.</text>
</comment>
<dbReference type="GO" id="GO:0016491">
    <property type="term" value="F:oxidoreductase activity"/>
    <property type="evidence" value="ECO:0007669"/>
    <property type="project" value="UniProtKB-KW"/>
</dbReference>
<dbReference type="GO" id="GO:0016853">
    <property type="term" value="F:isomerase activity"/>
    <property type="evidence" value="ECO:0007669"/>
    <property type="project" value="UniProtKB-KW"/>
</dbReference>
<feature type="transmembrane region" description="Helical" evidence="7">
    <location>
        <begin position="35"/>
        <end position="57"/>
    </location>
</feature>
<dbReference type="STRING" id="529884.Rhola_00010520"/>
<dbReference type="PANTHER" id="PTHR13887:SF14">
    <property type="entry name" value="DISULFIDE BOND FORMATION PROTEIN D"/>
    <property type="match status" value="1"/>
</dbReference>
<feature type="domain" description="Thioredoxin-like fold" evidence="8">
    <location>
        <begin position="91"/>
        <end position="263"/>
    </location>
</feature>
<accession>A0A060JMN6</accession>